<gene>
    <name evidence="2" type="ORF">P170DRAFT_377315</name>
</gene>
<organism evidence="2 3">
    <name type="scientific">Aspergillus steynii IBT 23096</name>
    <dbReference type="NCBI Taxonomy" id="1392250"/>
    <lineage>
        <taxon>Eukaryota</taxon>
        <taxon>Fungi</taxon>
        <taxon>Dikarya</taxon>
        <taxon>Ascomycota</taxon>
        <taxon>Pezizomycotina</taxon>
        <taxon>Eurotiomycetes</taxon>
        <taxon>Eurotiomycetidae</taxon>
        <taxon>Eurotiales</taxon>
        <taxon>Aspergillaceae</taxon>
        <taxon>Aspergillus</taxon>
        <taxon>Aspergillus subgen. Circumdati</taxon>
    </lineage>
</organism>
<proteinExistence type="predicted"/>
<dbReference type="VEuPathDB" id="FungiDB:P170DRAFT_377315"/>
<keyword evidence="3" id="KW-1185">Reference proteome</keyword>
<dbReference type="GeneID" id="36553097"/>
<keyword evidence="1" id="KW-0472">Membrane</keyword>
<evidence type="ECO:0000313" key="3">
    <source>
        <dbReference type="Proteomes" id="UP000234275"/>
    </source>
</evidence>
<dbReference type="RefSeq" id="XP_024707246.1">
    <property type="nucleotide sequence ID" value="XM_024845397.1"/>
</dbReference>
<evidence type="ECO:0000256" key="1">
    <source>
        <dbReference type="SAM" id="Phobius"/>
    </source>
</evidence>
<evidence type="ECO:0000313" key="2">
    <source>
        <dbReference type="EMBL" id="PLB51944.1"/>
    </source>
</evidence>
<name>A0A2I2GGD5_9EURO</name>
<feature type="transmembrane region" description="Helical" evidence="1">
    <location>
        <begin position="21"/>
        <end position="45"/>
    </location>
</feature>
<comment type="caution">
    <text evidence="2">The sequence shown here is derived from an EMBL/GenBank/DDBJ whole genome shotgun (WGS) entry which is preliminary data.</text>
</comment>
<keyword evidence="1" id="KW-1133">Transmembrane helix</keyword>
<dbReference type="EMBL" id="MSFO01000002">
    <property type="protein sequence ID" value="PLB51944.1"/>
    <property type="molecule type" value="Genomic_DNA"/>
</dbReference>
<dbReference type="AlphaFoldDB" id="A0A2I2GGD5"/>
<protein>
    <submittedName>
        <fullName evidence="2">Uncharacterized protein</fullName>
    </submittedName>
</protein>
<keyword evidence="1" id="KW-0812">Transmembrane</keyword>
<accession>A0A2I2GGD5</accession>
<dbReference type="Proteomes" id="UP000234275">
    <property type="component" value="Unassembled WGS sequence"/>
</dbReference>
<reference evidence="2 3" key="1">
    <citation type="submission" date="2016-12" db="EMBL/GenBank/DDBJ databases">
        <title>The genomes of Aspergillus section Nigri reveals drivers in fungal speciation.</title>
        <authorList>
            <consortium name="DOE Joint Genome Institute"/>
            <person name="Vesth T.C."/>
            <person name="Nybo J."/>
            <person name="Theobald S."/>
            <person name="Brandl J."/>
            <person name="Frisvad J.C."/>
            <person name="Nielsen K.F."/>
            <person name="Lyhne E.K."/>
            <person name="Kogle M.E."/>
            <person name="Kuo A."/>
            <person name="Riley R."/>
            <person name="Clum A."/>
            <person name="Nolan M."/>
            <person name="Lipzen A."/>
            <person name="Salamov A."/>
            <person name="Henrissat B."/>
            <person name="Wiebenga A."/>
            <person name="De Vries R.P."/>
            <person name="Grigoriev I.V."/>
            <person name="Mortensen U.H."/>
            <person name="Andersen M.R."/>
            <person name="Baker S.E."/>
        </authorList>
    </citation>
    <scope>NUCLEOTIDE SEQUENCE [LARGE SCALE GENOMIC DNA]</scope>
    <source>
        <strain evidence="2 3">IBT 23096</strain>
    </source>
</reference>
<sequence length="77" mass="8953">MRWLESDRHGMADSEPCKEVVSVKLFCLLINLLGSGWFLFLYLLFPLFLALPSLSSRFPDPRFLDRLNQIAVPKINR</sequence>